<dbReference type="AlphaFoldDB" id="A0A9D1GTY2"/>
<dbReference type="PRINTS" id="PR00134">
    <property type="entry name" value="GLHYDRLASE10"/>
</dbReference>
<evidence type="ECO:0000256" key="2">
    <source>
        <dbReference type="ARBA" id="ARBA00022801"/>
    </source>
</evidence>
<dbReference type="Proteomes" id="UP000824136">
    <property type="component" value="Unassembled WGS sequence"/>
</dbReference>
<dbReference type="EMBL" id="DVLL01000021">
    <property type="protein sequence ID" value="HIT59398.1"/>
    <property type="molecule type" value="Genomic_DNA"/>
</dbReference>
<comment type="caution">
    <text evidence="9">The sequence shown here is derived from an EMBL/GenBank/DDBJ whole genome shotgun (WGS) entry which is preliminary data.</text>
</comment>
<dbReference type="InterPro" id="IPR017853">
    <property type="entry name" value="GH"/>
</dbReference>
<proteinExistence type="inferred from homology"/>
<evidence type="ECO:0000313" key="10">
    <source>
        <dbReference type="Proteomes" id="UP000824136"/>
    </source>
</evidence>
<keyword evidence="5 6" id="KW-0624">Polysaccharide degradation</keyword>
<evidence type="ECO:0000256" key="7">
    <source>
        <dbReference type="SAM" id="SignalP"/>
    </source>
</evidence>
<organism evidence="9 10">
    <name type="scientific">Candidatus Faeciplasma pullistercoris</name>
    <dbReference type="NCBI Taxonomy" id="2840800"/>
    <lineage>
        <taxon>Bacteria</taxon>
        <taxon>Bacillati</taxon>
        <taxon>Bacillota</taxon>
        <taxon>Clostridia</taxon>
        <taxon>Eubacteriales</taxon>
        <taxon>Oscillospiraceae</taxon>
        <taxon>Oscillospiraceae incertae sedis</taxon>
        <taxon>Candidatus Faeciplasma</taxon>
    </lineage>
</organism>
<comment type="similarity">
    <text evidence="1 6">Belongs to the glycosyl hydrolase 10 (cellulase F) family.</text>
</comment>
<feature type="chain" id="PRO_5039710159" description="Beta-xylanase" evidence="7">
    <location>
        <begin position="25"/>
        <end position="388"/>
    </location>
</feature>
<dbReference type="InterPro" id="IPR044846">
    <property type="entry name" value="GH10"/>
</dbReference>
<dbReference type="PROSITE" id="PS51257">
    <property type="entry name" value="PROKAR_LIPOPROTEIN"/>
    <property type="match status" value="1"/>
</dbReference>
<gene>
    <name evidence="9" type="ORF">IAC39_06775</name>
</gene>
<dbReference type="PROSITE" id="PS51760">
    <property type="entry name" value="GH10_2"/>
    <property type="match status" value="1"/>
</dbReference>
<evidence type="ECO:0000256" key="4">
    <source>
        <dbReference type="ARBA" id="ARBA00023295"/>
    </source>
</evidence>
<dbReference type="GO" id="GO:0031176">
    <property type="term" value="F:endo-1,4-beta-xylanase activity"/>
    <property type="evidence" value="ECO:0007669"/>
    <property type="project" value="UniProtKB-EC"/>
</dbReference>
<comment type="catalytic activity">
    <reaction evidence="6">
        <text>Endohydrolysis of (1-&gt;4)-beta-D-xylosidic linkages in xylans.</text>
        <dbReference type="EC" id="3.2.1.8"/>
    </reaction>
</comment>
<sequence length="388" mass="44397">MLLRRVFSAATACAILCAGFTACSSQKYPEGSVEYAYDPEAPSLYEEFADYFDVGSAINPWDLTEGTNEYEIITNQFNIYTYENDSKPDHMHPSEDVYNFENTDKLVEFAEQNGKKVRGHTLIWHSQCPDWFFYDENGNDASADLLVERIKEHVTTIVSHYKGKIDTWDVVNEVLDDGYGLRFSDWLRLVGDYDGDGDDYDFIEIAFRAAREADPDARLIINDYSLESNTNKAITMYNMVKAMLEEGVPVDGIGLQMHVGYDTDVQLVRDNMEILAGLKEINPDFVLEVTELDMNCYTWGNEDIEVDLTDEFVEQFDNTYKELFNIFLDYAEEGILKTVVFWGYNDGASWLNGSPAGRVNHPLLIDRDLKFKSAYWAVINTPSEREAQ</sequence>
<evidence type="ECO:0000256" key="5">
    <source>
        <dbReference type="ARBA" id="ARBA00023326"/>
    </source>
</evidence>
<feature type="signal peptide" evidence="7">
    <location>
        <begin position="1"/>
        <end position="24"/>
    </location>
</feature>
<reference evidence="9" key="1">
    <citation type="submission" date="2020-10" db="EMBL/GenBank/DDBJ databases">
        <authorList>
            <person name="Gilroy R."/>
        </authorList>
    </citation>
    <scope>NUCLEOTIDE SEQUENCE</scope>
    <source>
        <strain evidence="9">CHK33-4379</strain>
    </source>
</reference>
<evidence type="ECO:0000256" key="3">
    <source>
        <dbReference type="ARBA" id="ARBA00023277"/>
    </source>
</evidence>
<protein>
    <recommendedName>
        <fullName evidence="6">Beta-xylanase</fullName>
        <ecNumber evidence="6">3.2.1.8</ecNumber>
    </recommendedName>
</protein>
<dbReference type="GO" id="GO:0000272">
    <property type="term" value="P:polysaccharide catabolic process"/>
    <property type="evidence" value="ECO:0007669"/>
    <property type="project" value="UniProtKB-KW"/>
</dbReference>
<reference evidence="9" key="2">
    <citation type="journal article" date="2021" name="PeerJ">
        <title>Extensive microbial diversity within the chicken gut microbiome revealed by metagenomics and culture.</title>
        <authorList>
            <person name="Gilroy R."/>
            <person name="Ravi A."/>
            <person name="Getino M."/>
            <person name="Pursley I."/>
            <person name="Horton D.L."/>
            <person name="Alikhan N.F."/>
            <person name="Baker D."/>
            <person name="Gharbi K."/>
            <person name="Hall N."/>
            <person name="Watson M."/>
            <person name="Adriaenssens E.M."/>
            <person name="Foster-Nyarko E."/>
            <person name="Jarju S."/>
            <person name="Secka A."/>
            <person name="Antonio M."/>
            <person name="Oren A."/>
            <person name="Chaudhuri R.R."/>
            <person name="La Ragione R."/>
            <person name="Hildebrand F."/>
            <person name="Pallen M.J."/>
        </authorList>
    </citation>
    <scope>NUCLEOTIDE SEQUENCE</scope>
    <source>
        <strain evidence="9">CHK33-4379</strain>
    </source>
</reference>
<dbReference type="Pfam" id="PF00331">
    <property type="entry name" value="Glyco_hydro_10"/>
    <property type="match status" value="1"/>
</dbReference>
<evidence type="ECO:0000259" key="8">
    <source>
        <dbReference type="PROSITE" id="PS51760"/>
    </source>
</evidence>
<keyword evidence="7" id="KW-0732">Signal</keyword>
<keyword evidence="2 6" id="KW-0378">Hydrolase</keyword>
<evidence type="ECO:0000313" key="9">
    <source>
        <dbReference type="EMBL" id="HIT59398.1"/>
    </source>
</evidence>
<dbReference type="PANTHER" id="PTHR31490">
    <property type="entry name" value="GLYCOSYL HYDROLASE"/>
    <property type="match status" value="1"/>
</dbReference>
<dbReference type="SUPFAM" id="SSF51445">
    <property type="entry name" value="(Trans)glycosidases"/>
    <property type="match status" value="1"/>
</dbReference>
<feature type="domain" description="GH10" evidence="8">
    <location>
        <begin position="38"/>
        <end position="381"/>
    </location>
</feature>
<dbReference type="Gene3D" id="3.20.20.80">
    <property type="entry name" value="Glycosidases"/>
    <property type="match status" value="1"/>
</dbReference>
<dbReference type="PANTHER" id="PTHR31490:SF90">
    <property type="entry name" value="ENDO-1,4-BETA-XYLANASE A"/>
    <property type="match status" value="1"/>
</dbReference>
<evidence type="ECO:0000256" key="6">
    <source>
        <dbReference type="RuleBase" id="RU361174"/>
    </source>
</evidence>
<dbReference type="SMART" id="SM00633">
    <property type="entry name" value="Glyco_10"/>
    <property type="match status" value="1"/>
</dbReference>
<dbReference type="EC" id="3.2.1.8" evidence="6"/>
<accession>A0A9D1GTY2</accession>
<keyword evidence="4 6" id="KW-0326">Glycosidase</keyword>
<name>A0A9D1GTY2_9FIRM</name>
<evidence type="ECO:0000256" key="1">
    <source>
        <dbReference type="ARBA" id="ARBA00007495"/>
    </source>
</evidence>
<keyword evidence="3 6" id="KW-0119">Carbohydrate metabolism</keyword>
<dbReference type="InterPro" id="IPR001000">
    <property type="entry name" value="GH10_dom"/>
</dbReference>